<dbReference type="Proteomes" id="UP000598271">
    <property type="component" value="Unassembled WGS sequence"/>
</dbReference>
<feature type="region of interest" description="Disordered" evidence="1">
    <location>
        <begin position="1"/>
        <end position="26"/>
    </location>
</feature>
<name>A0A8J3DD90_9BACT</name>
<keyword evidence="3" id="KW-1185">Reference proteome</keyword>
<comment type="caution">
    <text evidence="2">The sequence shown here is derived from an EMBL/GenBank/DDBJ whole genome shotgun (WGS) entry which is preliminary data.</text>
</comment>
<proteinExistence type="predicted"/>
<sequence length="193" mass="21593">MTAKPGYTQEIQTALSKSTNGNSSEYENEVKEISDVMSQKISPLAKAIELKRSLANIADWYFESDSHKRREFLAKTESLFTLGYRQGTLIKNPQIGAYSTHIREQQITLSDLPTSHKGVPIRARQVEKLLSGQSITVIADPETEAEGMPEARVKFNPISGNLMEIGEGQPRLSIADQPKKNLETETSFVKRRI</sequence>
<protein>
    <submittedName>
        <fullName evidence="2">Uncharacterized protein</fullName>
    </submittedName>
</protein>
<gene>
    <name evidence="2" type="ORF">GCM10007390_47060</name>
</gene>
<reference evidence="2 3" key="1">
    <citation type="journal article" date="2014" name="Int. J. Syst. Evol. Microbiol.">
        <title>Complete genome sequence of Corynebacterium casei LMG S-19264T (=DSM 44701T), isolated from a smear-ripened cheese.</title>
        <authorList>
            <consortium name="US DOE Joint Genome Institute (JGI-PGF)"/>
            <person name="Walter F."/>
            <person name="Albersmeier A."/>
            <person name="Kalinowski J."/>
            <person name="Ruckert C."/>
        </authorList>
    </citation>
    <scope>NUCLEOTIDE SEQUENCE [LARGE SCALE GENOMIC DNA]</scope>
    <source>
        <strain evidence="2 3">KCTC 12866</strain>
    </source>
</reference>
<evidence type="ECO:0000313" key="2">
    <source>
        <dbReference type="EMBL" id="GHB86185.1"/>
    </source>
</evidence>
<dbReference type="EMBL" id="BMXF01000007">
    <property type="protein sequence ID" value="GHB86185.1"/>
    <property type="molecule type" value="Genomic_DNA"/>
</dbReference>
<evidence type="ECO:0000313" key="3">
    <source>
        <dbReference type="Proteomes" id="UP000598271"/>
    </source>
</evidence>
<organism evidence="2 3">
    <name type="scientific">Persicitalea jodogahamensis</name>
    <dbReference type="NCBI Taxonomy" id="402147"/>
    <lineage>
        <taxon>Bacteria</taxon>
        <taxon>Pseudomonadati</taxon>
        <taxon>Bacteroidota</taxon>
        <taxon>Cytophagia</taxon>
        <taxon>Cytophagales</taxon>
        <taxon>Spirosomataceae</taxon>
        <taxon>Persicitalea</taxon>
    </lineage>
</organism>
<dbReference type="AlphaFoldDB" id="A0A8J3DD90"/>
<accession>A0A8J3DD90</accession>
<feature type="compositionally biased region" description="Polar residues" evidence="1">
    <location>
        <begin position="9"/>
        <end position="25"/>
    </location>
</feature>
<evidence type="ECO:0000256" key="1">
    <source>
        <dbReference type="SAM" id="MobiDB-lite"/>
    </source>
</evidence>